<feature type="region of interest" description="Disordered" evidence="1">
    <location>
        <begin position="81"/>
        <end position="102"/>
    </location>
</feature>
<keyword evidence="2" id="KW-0812">Transmembrane</keyword>
<protein>
    <submittedName>
        <fullName evidence="3">Uncharacterized protein</fullName>
    </submittedName>
</protein>
<feature type="compositionally biased region" description="Basic and acidic residues" evidence="1">
    <location>
        <begin position="86"/>
        <end position="96"/>
    </location>
</feature>
<accession>A0A1M6UIY3</accession>
<evidence type="ECO:0000256" key="1">
    <source>
        <dbReference type="SAM" id="MobiDB-lite"/>
    </source>
</evidence>
<dbReference type="AlphaFoldDB" id="A0A1M6UIY3"/>
<keyword evidence="2" id="KW-0472">Membrane</keyword>
<keyword evidence="4" id="KW-1185">Reference proteome</keyword>
<dbReference type="EMBL" id="FRAW01000014">
    <property type="protein sequence ID" value="SHK69182.1"/>
    <property type="molecule type" value="Genomic_DNA"/>
</dbReference>
<evidence type="ECO:0000256" key="2">
    <source>
        <dbReference type="SAM" id="Phobius"/>
    </source>
</evidence>
<evidence type="ECO:0000313" key="4">
    <source>
        <dbReference type="Proteomes" id="UP000184275"/>
    </source>
</evidence>
<feature type="transmembrane region" description="Helical" evidence="2">
    <location>
        <begin position="32"/>
        <end position="52"/>
    </location>
</feature>
<organism evidence="3 4">
    <name type="scientific">Fibrobacter intestinalis</name>
    <dbReference type="NCBI Taxonomy" id="28122"/>
    <lineage>
        <taxon>Bacteria</taxon>
        <taxon>Pseudomonadati</taxon>
        <taxon>Fibrobacterota</taxon>
        <taxon>Fibrobacteria</taxon>
        <taxon>Fibrobacterales</taxon>
        <taxon>Fibrobacteraceae</taxon>
        <taxon>Fibrobacter</taxon>
    </lineage>
</organism>
<gene>
    <name evidence="3" type="ORF">SAMN05720469_11423</name>
</gene>
<evidence type="ECO:0000313" key="3">
    <source>
        <dbReference type="EMBL" id="SHK69182.1"/>
    </source>
</evidence>
<name>A0A1M6UIY3_9BACT</name>
<sequence length="239" mass="25571">MLAFDLIGLAILWSIGLLALIQTINSRSAIRASLSGIITVVIFLIACVFSYLKIEGYGSFVSPELSPTSILATNLAIGNAESGTSDGKKLSSEDRSSGASSATNAIHSLERYVASAVKIADEANALASRILATKPLANDIDEATREKAESKALAIRNKTAQLSDKATSLFHPKSVSLQHQNLVRATEGLRLAGYALHAYTTMENSADKQEQFEQSMHQSATAQKTLAGFKSELDKLQQK</sequence>
<proteinExistence type="predicted"/>
<dbReference type="Proteomes" id="UP000184275">
    <property type="component" value="Unassembled WGS sequence"/>
</dbReference>
<reference evidence="4" key="1">
    <citation type="submission" date="2016-11" db="EMBL/GenBank/DDBJ databases">
        <authorList>
            <person name="Varghese N."/>
            <person name="Submissions S."/>
        </authorList>
    </citation>
    <scope>NUCLEOTIDE SEQUENCE [LARGE SCALE GENOMIC DNA]</scope>
    <source>
        <strain evidence="4">UWOS</strain>
    </source>
</reference>
<dbReference type="RefSeq" id="WP_073304245.1">
    <property type="nucleotide sequence ID" value="NZ_FRAW01000014.1"/>
</dbReference>
<feature type="transmembrane region" description="Helical" evidence="2">
    <location>
        <begin position="6"/>
        <end position="25"/>
    </location>
</feature>
<keyword evidence="2" id="KW-1133">Transmembrane helix</keyword>